<feature type="transmembrane region" description="Helical" evidence="7">
    <location>
        <begin position="329"/>
        <end position="351"/>
    </location>
</feature>
<feature type="transmembrane region" description="Helical" evidence="7">
    <location>
        <begin position="83"/>
        <end position="107"/>
    </location>
</feature>
<dbReference type="Pfam" id="PF13440">
    <property type="entry name" value="Polysacc_synt_3"/>
    <property type="match status" value="1"/>
</dbReference>
<dbReference type="InterPro" id="IPR050833">
    <property type="entry name" value="Poly_Biosynth_Transport"/>
</dbReference>
<feature type="transmembrane region" description="Helical" evidence="7">
    <location>
        <begin position="288"/>
        <end position="309"/>
    </location>
</feature>
<evidence type="ECO:0000256" key="7">
    <source>
        <dbReference type="SAM" id="Phobius"/>
    </source>
</evidence>
<evidence type="ECO:0000256" key="3">
    <source>
        <dbReference type="ARBA" id="ARBA00022475"/>
    </source>
</evidence>
<comment type="subcellular location">
    <subcellularLocation>
        <location evidence="1">Cell membrane</location>
        <topology evidence="1">Multi-pass membrane protein</topology>
    </subcellularLocation>
</comment>
<feature type="transmembrane region" description="Helical" evidence="7">
    <location>
        <begin position="113"/>
        <end position="133"/>
    </location>
</feature>
<dbReference type="EMBL" id="CABPRZ010000007">
    <property type="protein sequence ID" value="VVE02498.1"/>
    <property type="molecule type" value="Genomic_DNA"/>
</dbReference>
<evidence type="ECO:0000256" key="4">
    <source>
        <dbReference type="ARBA" id="ARBA00022692"/>
    </source>
</evidence>
<feature type="transmembrane region" description="Helical" evidence="7">
    <location>
        <begin position="442"/>
        <end position="463"/>
    </location>
</feature>
<keyword evidence="6 7" id="KW-0472">Membrane</keyword>
<feature type="transmembrane region" description="Helical" evidence="7">
    <location>
        <begin position="381"/>
        <end position="402"/>
    </location>
</feature>
<dbReference type="OrthoDB" id="8538786at2"/>
<dbReference type="Proteomes" id="UP000414233">
    <property type="component" value="Unassembled WGS sequence"/>
</dbReference>
<dbReference type="AlphaFoldDB" id="A0A5E4UR99"/>
<keyword evidence="5 7" id="KW-1133">Transmembrane helix</keyword>
<proteinExistence type="inferred from homology"/>
<gene>
    <name evidence="8" type="primary">tuaB</name>
    <name evidence="8" type="ORF">PTE30175_02136</name>
</gene>
<keyword evidence="3" id="KW-1003">Cell membrane</keyword>
<accession>A0A5E4UR99</accession>
<keyword evidence="4 7" id="KW-0812">Transmembrane</keyword>
<dbReference type="RefSeq" id="WP_150697031.1">
    <property type="nucleotide sequence ID" value="NZ_CABPRZ010000007.1"/>
</dbReference>
<dbReference type="CDD" id="cd13127">
    <property type="entry name" value="MATE_tuaB_like"/>
    <property type="match status" value="1"/>
</dbReference>
<evidence type="ECO:0000256" key="1">
    <source>
        <dbReference type="ARBA" id="ARBA00004651"/>
    </source>
</evidence>
<feature type="transmembrane region" description="Helical" evidence="7">
    <location>
        <begin position="239"/>
        <end position="259"/>
    </location>
</feature>
<feature type="transmembrane region" description="Helical" evidence="7">
    <location>
        <begin position="45"/>
        <end position="62"/>
    </location>
</feature>
<evidence type="ECO:0000313" key="8">
    <source>
        <dbReference type="EMBL" id="VVE02498.1"/>
    </source>
</evidence>
<name>A0A5E4UR99_9BURK</name>
<evidence type="ECO:0000313" key="9">
    <source>
        <dbReference type="Proteomes" id="UP000414233"/>
    </source>
</evidence>
<reference evidence="8 9" key="1">
    <citation type="submission" date="2019-08" db="EMBL/GenBank/DDBJ databases">
        <authorList>
            <person name="Peeters C."/>
        </authorList>
    </citation>
    <scope>NUCLEOTIDE SEQUENCE [LARGE SCALE GENOMIC DNA]</scope>
    <source>
        <strain evidence="8 9">LMG 30175</strain>
    </source>
</reference>
<keyword evidence="9" id="KW-1185">Reference proteome</keyword>
<sequence length="483" mass="51051">MQTTPAPFPSVGDNARWLASAQIAKTVIQLAGLSVLSRLLSPADFGVMAIATVVGNFAGLLRDMGTGAALVRTREMSAALANAVFWINTGVGVSIALTIIVFSAPLARLFDSVSLRPVLCGVALTFPVMSFGAVHQALLERRSQFRTVARTDVVSYASGMCAAIVAARLGCGVASLVIQALVHSTVSSAQYFLASAWRPSLGWDGREARSILAFSSHLTLSNVVMYLNRNADSMIVGKMLGALALGPYSLAFKIMLYPLQSIAQVASKALYPVLSTCQSDLDRQRTAYLQSVSFVALITAPLMGGLVALREPFVMFALGGKWLGVASLLLWLAPVGFVQSLLSATPAVFMAKGRTDRLLLLNCAGATVHVVAWLAGARFGVQGIAAGYLLATLLSAPVYLGATARLLEMPLSRLLSALRWQVLLGGGVYIVAMVVNRTVAPFGWPGAVRLLVAGALGTAYGLWHVSRFSPEQMGALRRALRLA</sequence>
<dbReference type="PANTHER" id="PTHR30250:SF10">
    <property type="entry name" value="LIPOPOLYSACCHARIDE BIOSYNTHESIS PROTEIN WZXC"/>
    <property type="match status" value="1"/>
</dbReference>
<protein>
    <submittedName>
        <fullName evidence="8">Teichuronic acid biosynthesis protein TuaB</fullName>
    </submittedName>
</protein>
<evidence type="ECO:0000256" key="6">
    <source>
        <dbReference type="ARBA" id="ARBA00023136"/>
    </source>
</evidence>
<comment type="similarity">
    <text evidence="2">Belongs to the polysaccharide synthase family.</text>
</comment>
<dbReference type="GO" id="GO:0005886">
    <property type="term" value="C:plasma membrane"/>
    <property type="evidence" value="ECO:0007669"/>
    <property type="project" value="UniProtKB-SubCell"/>
</dbReference>
<evidence type="ECO:0000256" key="5">
    <source>
        <dbReference type="ARBA" id="ARBA00022989"/>
    </source>
</evidence>
<organism evidence="8 9">
    <name type="scientific">Pandoraea terrae</name>
    <dbReference type="NCBI Taxonomy" id="1537710"/>
    <lineage>
        <taxon>Bacteria</taxon>
        <taxon>Pseudomonadati</taxon>
        <taxon>Pseudomonadota</taxon>
        <taxon>Betaproteobacteria</taxon>
        <taxon>Burkholderiales</taxon>
        <taxon>Burkholderiaceae</taxon>
        <taxon>Pandoraea</taxon>
    </lineage>
</organism>
<feature type="transmembrane region" description="Helical" evidence="7">
    <location>
        <begin position="358"/>
        <end position="375"/>
    </location>
</feature>
<feature type="transmembrane region" description="Helical" evidence="7">
    <location>
        <begin position="414"/>
        <end position="436"/>
    </location>
</feature>
<dbReference type="PANTHER" id="PTHR30250">
    <property type="entry name" value="PST FAMILY PREDICTED COLANIC ACID TRANSPORTER"/>
    <property type="match status" value="1"/>
</dbReference>
<evidence type="ECO:0000256" key="2">
    <source>
        <dbReference type="ARBA" id="ARBA00007430"/>
    </source>
</evidence>